<dbReference type="PANTHER" id="PTHR38340:SF1">
    <property type="entry name" value="S-LAYER PROTEIN"/>
    <property type="match status" value="1"/>
</dbReference>
<dbReference type="InterPro" id="IPR018511">
    <property type="entry name" value="Hemolysin-typ_Ca-bd_CS"/>
</dbReference>
<dbReference type="Gene3D" id="2.60.40.3440">
    <property type="match status" value="3"/>
</dbReference>
<evidence type="ECO:0000313" key="9">
    <source>
        <dbReference type="EMBL" id="OEJ73098.1"/>
    </source>
</evidence>
<feature type="compositionally biased region" description="Polar residues" evidence="6">
    <location>
        <begin position="755"/>
        <end position="768"/>
    </location>
</feature>
<feature type="region of interest" description="Disordered" evidence="6">
    <location>
        <begin position="1196"/>
        <end position="1226"/>
    </location>
</feature>
<comment type="subcellular location">
    <subcellularLocation>
        <location evidence="1">Secreted</location>
    </subcellularLocation>
</comment>
<dbReference type="PROSITE" id="PS50007">
    <property type="entry name" value="PIPLC_X_DOMAIN"/>
    <property type="match status" value="1"/>
</dbReference>
<dbReference type="EMBL" id="MJGC01000099">
    <property type="protein sequence ID" value="OEJ73098.1"/>
    <property type="molecule type" value="Genomic_DNA"/>
</dbReference>
<keyword evidence="2" id="KW-0964">Secreted</keyword>
<evidence type="ECO:0000256" key="1">
    <source>
        <dbReference type="ARBA" id="ARBA00004613"/>
    </source>
</evidence>
<dbReference type="Pfam" id="PF14252">
    <property type="entry name" value="DUF4347"/>
    <property type="match status" value="1"/>
</dbReference>
<evidence type="ECO:0000259" key="7">
    <source>
        <dbReference type="Pfam" id="PF03160"/>
    </source>
</evidence>
<dbReference type="InterPro" id="IPR015919">
    <property type="entry name" value="Cadherin-like_sf"/>
</dbReference>
<dbReference type="Gene3D" id="2.150.10.10">
    <property type="entry name" value="Serralysin-like metalloprotease, C-terminal"/>
    <property type="match status" value="8"/>
</dbReference>
<dbReference type="Pfam" id="PF03160">
    <property type="entry name" value="Calx-beta"/>
    <property type="match status" value="1"/>
</dbReference>
<organism evidence="9">
    <name type="scientific">Desertifilum tharense IPPAS B-1220</name>
    <dbReference type="NCBI Taxonomy" id="1781255"/>
    <lineage>
        <taxon>Bacteria</taxon>
        <taxon>Bacillati</taxon>
        <taxon>Cyanobacteriota</taxon>
        <taxon>Cyanophyceae</taxon>
        <taxon>Desertifilales</taxon>
        <taxon>Desertifilaceae</taxon>
        <taxon>Desertifilum</taxon>
    </lineage>
</organism>
<evidence type="ECO:0000256" key="5">
    <source>
        <dbReference type="ARBA" id="ARBA00022837"/>
    </source>
</evidence>
<evidence type="ECO:0000256" key="6">
    <source>
        <dbReference type="SAM" id="MobiDB-lite"/>
    </source>
</evidence>
<dbReference type="InterPro" id="IPR038081">
    <property type="entry name" value="CalX-like_sf"/>
</dbReference>
<dbReference type="RefSeq" id="WP_069969240.1">
    <property type="nucleotide sequence ID" value="NZ_CM124774.1"/>
</dbReference>
<dbReference type="Pfam" id="PF17963">
    <property type="entry name" value="Big_9"/>
    <property type="match status" value="4"/>
</dbReference>
<sequence length="2473" mass="258938">MSHNLFASTQNREISASLVLSRCTPSNLKQKPASESHSIQLHQILFIDESIADYKTLAEGALPGIEVIILNPAQNAIEQITQLLAQRQRLNSLHLVTHGKPASLDFSTGSLNQTTIPHYAPQLKKWAASLAPQAEILLYGCNVAQGEIGETFVRHLSQLTGATIAAAKTPVGNSNLGGTWNLAYQTRNINTALPFNTCVLQTYPGILPTLDWSVLNWPSAGALSASYTNVGGSGINIDLEVTLNNNATLTANLPSYGLTPNDFGFFNGGYPTAPEALIFHLQVPPNIKPERAMVLTVKFNQLVNDVNFQIYDIDKAIDNAWQDEVVITGFNGGSSVGAQFIQSNNPSYTILGNVITGTALSENRPTGSVTLADTTRGNLTVYFPNPVDSFEIVFREGPDSVNTPIAHGIALLSNVVFNNTVRLIPNEISQVEGDTGTTAYNYTAVLSDVSYIPVTVNYTTNDGTATVADNDFVANNGTLTFAPRGLNNPTGEMEKPIVVQVVGDTRVEPDENFTVRLNSSQGAAIDPTAREALGIIIDDDNNPPIATGILTNSTPNNTAIAIPTLTATENDPGDSIANFTITQIPLPTEGTLLLNGQPVTNGQILTPAQAAQLTFQPNSNFEGNATFRFLATDTLGDADSNIATVTIPVTAIPNQPPNATNLAAPSTPNNTPVTVPTLSATDPDNDPIASFTITAIPPANQGTLLLNGQPVSPNQVLTPAEAAQLTFQPDPNFVGDATFSYTATDSRGAVDPTPATVTLPVTQANRPPQASDDGAATEPDTPVTIDVLANDSDPDNNLNPASVRIPQGGEPANGTVTINPVTGAITYTPNPGFTEGTDTFTYQVCDTGNPALCDTATVTIIVPIPANQPPVADSKTADPVANNAIAPIPPLSATDPDGDPIASFTITGFPPPNQGTLLLNGIPVDTSQPLNLTPAQAAQLTFQPAPGFVGDATFSYTATDNRGATDPTPATIRIPVTAAANQPPDTNPATNTLAPNTTTALTQLGGTDPDGTVQRFQITSLPDPTQGQLLFNGQPVTLDQEIPADQIGNLQFQSTPGFTGATFNYAAIDNQGAVDPTPAQVTLNPAAINQPPQTDNITAPSTPNNTPVVLPPLTGSDPDPGDRIERFIINTVPPSEQGTLLLNGNPVTPGQSLTPEQASQLTFVPNPNFTGNAIFSYAAVDTLGAVSPRPGDVTIPVSAANRPPDTNPVTETIAPNTTSPIPGLGGNDPDAGDTISRFRITSLPDPTQGTLLFNGQPVTVGQEIPANQIGNLQFRSTPEFNGTGFTYAAIDNQDAVDPTPEPVTLRPENLPPNTLDAARNILPNSNTPITGLGGTDEDGTVSQFRITSLPEPTQGTLLLNGQPVTVGQNIPADQINNLVFQSTPGFTGATFDYAAIDNNEAIDPLPATVTLGTIPNQPPASENLNQSVFPGSTVPVPRLAGSDPDGEVEFYRIDTLPPANQGILYLGDPNNGGTPVTPGQQLTPEQASRLFFQSTGNFTQANFTYRAFDDLGKPSPEPGTVSLAPPAIANRPPRADNAANPIAPNSAIGLLPLSANDPDGSIQFYTITNLPPQNQGILYLGDPNNGGTPVTAGQQLTPEQASQLFFQSTGNFTGANFTFSATDNRGATTPANGTVSLTPSPAINQPPVANNVNVSALPGSLIPVTGLLATDPDGEVDFYRIDTLPPAAQGTLFLRDPLTNQLVPVQAGQQINPEDRDRLFFQAAGNFTGTNFTYSAVDDRGESTPARATVALISPEVNQPPIVRNVNTPVVPGQVLPISGMFGQDPDGSIAFYTIETLPPPEQGILYLGDPGQGGVPITLGQQLTPAQINQLFFRPTGQFTGASFTYRATDNEGLVAPAAGTVSLLGGILPPPIALPTPTPRPIPDLGGEPQPTPPPAPPGVPTPPISPTPPPVSEQPKKDCDCKCVPQSDDPPFVAPPARPSPTTLYIAHVGGEGNDTINFPEVANNEIFGNLGNDSLLGNQGDDTIYGGKGNDTIHGGKHNDLLFGHIGDDSLLGNQDNDTLFGDLGNDWLHGGKGNDWLFGGKGNDTLLGDRDNDVVRGHQGDDSLLGNQGDDTLYGDRGNDIIHGGKNNDLIFGGKGNDTLSGDQGSDTVYGHLGDDSILGNQGNDTLFGDRGNDTIYGGKGDDLIYGGKDNDTLSGDQGNDIIYGHLGDDSILGNQCDDTLYGDRGNDTIYGGKGNDLIFGGKDNDTLSGDQDCDTVYGQLGDDSILGNQGDDILFGGQGNDTIYGGKGEDLIFGGKDNDTLSGDQGNDTVYGDLGDDSILGNQGNDILFGGQGNDIIFGGKDNDIIFGGKDNDTLFGDQGSDTLYGDRGDDSLMGNDGNDFLYGVTGNNVLWGGKGNDWLQGGDGNDTLIGDRGQDTLIGGGGSDWFILRTPMSSKTLENSDRILDFQVNLDWIGLTDGLTSTNLVLEGLANGTAIRISQSNTYLAVVDNVRPDQLSGRFMSVEISF</sequence>
<dbReference type="GO" id="GO:0005509">
    <property type="term" value="F:calcium ion binding"/>
    <property type="evidence" value="ECO:0007669"/>
    <property type="project" value="InterPro"/>
</dbReference>
<feature type="compositionally biased region" description="Pro residues" evidence="6">
    <location>
        <begin position="1874"/>
        <end position="1884"/>
    </location>
</feature>
<keyword evidence="5" id="KW-0106">Calcium</keyword>
<gene>
    <name evidence="9" type="ORF">BH720_21335</name>
</gene>
<evidence type="ECO:0000256" key="3">
    <source>
        <dbReference type="ARBA" id="ARBA00022729"/>
    </source>
</evidence>
<dbReference type="PRINTS" id="PR00313">
    <property type="entry name" value="CABNDNGRPT"/>
</dbReference>
<dbReference type="GO" id="GO:0005576">
    <property type="term" value="C:extracellular region"/>
    <property type="evidence" value="ECO:0007669"/>
    <property type="project" value="UniProtKB-SubCell"/>
</dbReference>
<dbReference type="InterPro" id="IPR011049">
    <property type="entry name" value="Serralysin-like_metalloprot_C"/>
</dbReference>
<feature type="region of interest" description="Disordered" evidence="6">
    <location>
        <begin position="745"/>
        <end position="781"/>
    </location>
</feature>
<keyword evidence="3" id="KW-0732">Signal</keyword>
<dbReference type="GO" id="GO:0016020">
    <property type="term" value="C:membrane"/>
    <property type="evidence" value="ECO:0007669"/>
    <property type="project" value="InterPro"/>
</dbReference>
<dbReference type="PROSITE" id="PS00330">
    <property type="entry name" value="HEMOLYSIN_CALCIUM"/>
    <property type="match status" value="9"/>
</dbReference>
<dbReference type="OrthoDB" id="499945at2"/>
<evidence type="ECO:0000256" key="4">
    <source>
        <dbReference type="ARBA" id="ARBA00022737"/>
    </source>
</evidence>
<name>A0A1E5QEL5_9CYAN</name>
<protein>
    <recommendedName>
        <fullName evidence="10">Calx-beta domain-containing protein</fullName>
    </recommendedName>
</protein>
<feature type="region of interest" description="Disordered" evidence="6">
    <location>
        <begin position="1874"/>
        <end position="1926"/>
    </location>
</feature>
<evidence type="ECO:0000259" key="8">
    <source>
        <dbReference type="Pfam" id="PF14252"/>
    </source>
</evidence>
<accession>A0A1E5QEL5</accession>
<reference evidence="9" key="1">
    <citation type="submission" date="2016-09" db="EMBL/GenBank/DDBJ databases">
        <title>Draft genome of thermotolerant cyanobacterium Desertifilum sp. strain IPPAS B-1220.</title>
        <authorList>
            <person name="Sinetova M.A."/>
            <person name="Bolakhan K."/>
            <person name="Zayadan B.K."/>
            <person name="Mironov K.S."/>
            <person name="Ustinova V."/>
            <person name="Kupriyanova E.V."/>
            <person name="Sidorov R.A."/>
            <person name="Skrypnik A.N."/>
            <person name="Gogoleva N.E."/>
            <person name="Gogolev Y.V."/>
            <person name="Los D.A."/>
        </authorList>
    </citation>
    <scope>NUCLEOTIDE SEQUENCE [LARGE SCALE GENOMIC DNA]</scope>
    <source>
        <strain evidence="9">IPPAS B-1220</strain>
    </source>
</reference>
<dbReference type="STRING" id="1781255.BH720_21335"/>
<dbReference type="InterPro" id="IPR025592">
    <property type="entry name" value="DUF4347"/>
</dbReference>
<dbReference type="GO" id="GO:0007154">
    <property type="term" value="P:cell communication"/>
    <property type="evidence" value="ECO:0007669"/>
    <property type="project" value="InterPro"/>
</dbReference>
<dbReference type="Gene3D" id="2.60.40.2030">
    <property type="match status" value="1"/>
</dbReference>
<dbReference type="SUPFAM" id="SSF49313">
    <property type="entry name" value="Cadherin-like"/>
    <property type="match status" value="1"/>
</dbReference>
<dbReference type="InterPro" id="IPR001343">
    <property type="entry name" value="Hemolysn_Ca-bd"/>
</dbReference>
<keyword evidence="4" id="KW-0677">Repeat</keyword>
<dbReference type="SUPFAM" id="SSF51120">
    <property type="entry name" value="beta-Roll"/>
    <property type="match status" value="3"/>
</dbReference>
<dbReference type="NCBIfam" id="NF012211">
    <property type="entry name" value="tand_rpt_95"/>
    <property type="match status" value="1"/>
</dbReference>
<dbReference type="PANTHER" id="PTHR38340">
    <property type="entry name" value="S-LAYER PROTEIN"/>
    <property type="match status" value="1"/>
</dbReference>
<dbReference type="InterPro" id="IPR050557">
    <property type="entry name" value="RTX_toxin/Mannuronan_C5-epim"/>
</dbReference>
<evidence type="ECO:0000256" key="2">
    <source>
        <dbReference type="ARBA" id="ARBA00022525"/>
    </source>
</evidence>
<evidence type="ECO:0008006" key="10">
    <source>
        <dbReference type="Google" id="ProtNLM"/>
    </source>
</evidence>
<feature type="domain" description="Calx-beta" evidence="7">
    <location>
        <begin position="454"/>
        <end position="540"/>
    </location>
</feature>
<feature type="compositionally biased region" description="Polar residues" evidence="6">
    <location>
        <begin position="1207"/>
        <end position="1220"/>
    </location>
</feature>
<dbReference type="InterPro" id="IPR003644">
    <property type="entry name" value="Calx_beta"/>
</dbReference>
<proteinExistence type="predicted"/>
<feature type="compositionally biased region" description="Pro residues" evidence="6">
    <location>
        <begin position="1892"/>
        <end position="1915"/>
    </location>
</feature>
<dbReference type="CDD" id="cd11304">
    <property type="entry name" value="Cadherin_repeat"/>
    <property type="match status" value="1"/>
</dbReference>
<feature type="domain" description="DUF4347" evidence="8">
    <location>
        <begin position="44"/>
        <end position="207"/>
    </location>
</feature>
<dbReference type="SUPFAM" id="SSF141072">
    <property type="entry name" value="CalX-like"/>
    <property type="match status" value="1"/>
</dbReference>
<dbReference type="Pfam" id="PF00353">
    <property type="entry name" value="HemolysinCabind"/>
    <property type="match status" value="11"/>
</dbReference>
<comment type="caution">
    <text evidence="9">The sequence shown here is derived from an EMBL/GenBank/DDBJ whole genome shotgun (WGS) entry which is preliminary data.</text>
</comment>